<protein>
    <submittedName>
        <fullName evidence="7">Threonine transporter RhtB</fullName>
    </submittedName>
</protein>
<dbReference type="OrthoDB" id="9804822at2"/>
<dbReference type="GO" id="GO:0005886">
    <property type="term" value="C:plasma membrane"/>
    <property type="evidence" value="ECO:0007669"/>
    <property type="project" value="UniProtKB-SubCell"/>
</dbReference>
<accession>A0A363UJY8</accession>
<dbReference type="AlphaFoldDB" id="A0A363UJY8"/>
<keyword evidence="3 6" id="KW-0812">Transmembrane</keyword>
<keyword evidence="8" id="KW-1185">Reference proteome</keyword>
<dbReference type="PANTHER" id="PTHR30086:SF5">
    <property type="entry name" value="HOMOGENTISATE EXPORT PROTEIN"/>
    <property type="match status" value="1"/>
</dbReference>
<evidence type="ECO:0000256" key="4">
    <source>
        <dbReference type="ARBA" id="ARBA00022989"/>
    </source>
</evidence>
<reference evidence="7 8" key="1">
    <citation type="submission" date="2018-05" db="EMBL/GenBank/DDBJ databases">
        <title>Abyssibacter profundi OUC007T gen. nov., sp. nov, a marine bacterium isolated from seawater of the Mariana Trench.</title>
        <authorList>
            <person name="Zhou S."/>
        </authorList>
    </citation>
    <scope>NUCLEOTIDE SEQUENCE [LARGE SCALE GENOMIC DNA]</scope>
    <source>
        <strain evidence="7 8">OUC007</strain>
    </source>
</reference>
<feature type="transmembrane region" description="Helical" evidence="6">
    <location>
        <begin position="186"/>
        <end position="204"/>
    </location>
</feature>
<evidence type="ECO:0000313" key="8">
    <source>
        <dbReference type="Proteomes" id="UP000251800"/>
    </source>
</evidence>
<comment type="caution">
    <text evidence="7">The sequence shown here is derived from an EMBL/GenBank/DDBJ whole genome shotgun (WGS) entry which is preliminary data.</text>
</comment>
<evidence type="ECO:0000256" key="6">
    <source>
        <dbReference type="SAM" id="Phobius"/>
    </source>
</evidence>
<dbReference type="PIRSF" id="PIRSF006324">
    <property type="entry name" value="LeuE"/>
    <property type="match status" value="1"/>
</dbReference>
<feature type="transmembrane region" description="Helical" evidence="6">
    <location>
        <begin position="67"/>
        <end position="86"/>
    </location>
</feature>
<evidence type="ECO:0000256" key="1">
    <source>
        <dbReference type="ARBA" id="ARBA00004651"/>
    </source>
</evidence>
<dbReference type="GO" id="GO:0042970">
    <property type="term" value="F:homoserine transmembrane transporter activity"/>
    <property type="evidence" value="ECO:0007669"/>
    <property type="project" value="TreeGrafter"/>
</dbReference>
<gene>
    <name evidence="7" type="ORF">DEH80_11460</name>
</gene>
<evidence type="ECO:0000256" key="3">
    <source>
        <dbReference type="ARBA" id="ARBA00022692"/>
    </source>
</evidence>
<feature type="transmembrane region" description="Helical" evidence="6">
    <location>
        <begin position="40"/>
        <end position="60"/>
    </location>
</feature>
<dbReference type="EMBL" id="QEQK01000009">
    <property type="protein sequence ID" value="PWN55714.1"/>
    <property type="molecule type" value="Genomic_DNA"/>
</dbReference>
<keyword evidence="5 6" id="KW-0472">Membrane</keyword>
<dbReference type="Pfam" id="PF01810">
    <property type="entry name" value="LysE"/>
    <property type="match status" value="1"/>
</dbReference>
<feature type="transmembrane region" description="Helical" evidence="6">
    <location>
        <begin position="145"/>
        <end position="166"/>
    </location>
</feature>
<evidence type="ECO:0000256" key="5">
    <source>
        <dbReference type="ARBA" id="ARBA00023136"/>
    </source>
</evidence>
<comment type="subcellular location">
    <subcellularLocation>
        <location evidence="1">Cell membrane</location>
        <topology evidence="1">Multi-pass membrane protein</topology>
    </subcellularLocation>
</comment>
<evidence type="ECO:0000256" key="2">
    <source>
        <dbReference type="ARBA" id="ARBA00022475"/>
    </source>
</evidence>
<keyword evidence="2" id="KW-1003">Cell membrane</keyword>
<dbReference type="PANTHER" id="PTHR30086">
    <property type="entry name" value="ARGININE EXPORTER PROTEIN ARGO"/>
    <property type="match status" value="1"/>
</dbReference>
<organism evidence="7 8">
    <name type="scientific">Abyssibacter profundi</name>
    <dbReference type="NCBI Taxonomy" id="2182787"/>
    <lineage>
        <taxon>Bacteria</taxon>
        <taxon>Pseudomonadati</taxon>
        <taxon>Pseudomonadota</taxon>
        <taxon>Gammaproteobacteria</taxon>
        <taxon>Chromatiales</taxon>
        <taxon>Oceanococcaceae</taxon>
        <taxon>Abyssibacter</taxon>
    </lineage>
</organism>
<sequence>MQDTTVLLAFAASFFFIAASPGLCMTLAMSLGIRLGLRRTLWMMAGELVGVGLVAAAAVLGVGSLILGAPVAFALFKIAGAAYLFWSGWQCWLSPPPTLEATAATGDQSRAQLALQGFVTAASNPKAWAFNAALLPPFIDPARALAPQLTALLVILLCIEFVCLLAYAQGGRTLARWLTRGGHARWLNRVSAVLMWAVGIWLLAS</sequence>
<dbReference type="InterPro" id="IPR001123">
    <property type="entry name" value="LeuE-type"/>
</dbReference>
<name>A0A363UJY8_9GAMM</name>
<dbReference type="RefSeq" id="WP_109720638.1">
    <property type="nucleotide sequence ID" value="NZ_QEQK01000009.1"/>
</dbReference>
<keyword evidence="4 6" id="KW-1133">Transmembrane helix</keyword>
<evidence type="ECO:0000313" key="7">
    <source>
        <dbReference type="EMBL" id="PWN55714.1"/>
    </source>
</evidence>
<dbReference type="Proteomes" id="UP000251800">
    <property type="component" value="Unassembled WGS sequence"/>
</dbReference>
<proteinExistence type="predicted"/>